<organism evidence="2 3">
    <name type="scientific">Roridomyces roridus</name>
    <dbReference type="NCBI Taxonomy" id="1738132"/>
    <lineage>
        <taxon>Eukaryota</taxon>
        <taxon>Fungi</taxon>
        <taxon>Dikarya</taxon>
        <taxon>Basidiomycota</taxon>
        <taxon>Agaricomycotina</taxon>
        <taxon>Agaricomycetes</taxon>
        <taxon>Agaricomycetidae</taxon>
        <taxon>Agaricales</taxon>
        <taxon>Marasmiineae</taxon>
        <taxon>Mycenaceae</taxon>
        <taxon>Roridomyces</taxon>
    </lineage>
</organism>
<sequence length="409" mass="46371">MSSPPENQIIDQLIGNRAAILFSFMLLTRRSRPLLRPPLLRTHRTHSIRSFCLPSVHQNPIQSTRRVWWQRTQKRCYSDEATTRIDDEGIPLQVRPSSLPPTSLTNCPALWSDNGCAPRIRRHPLGRTHRGPHRLEHRLAPIPYLLTLFAFSPYFLRLPQIEMLVTVKHAIPGEPLPIMYSPTRQELVFQIDFTQQVKELKEEGEMVAGADEGTAGVAEVFLLNCRTFDLYVYDAAQSTHAPATIDELLLLIAASPTPEGVPLVKVPPDEDGAAVLKRILDRDETVVSVLEEEYLGYSPRITTREEEVVSADDAAKATREKLAEAIETARQHIKEAEKELESDEDEIKTLREEAEMADLEGEEEEKVEKELVDEELAYSKMRAAVDDAKAKLAAMEEAYKQRHARETQK</sequence>
<reference evidence="2" key="1">
    <citation type="submission" date="2023-03" db="EMBL/GenBank/DDBJ databases">
        <title>Massive genome expansion in bonnet fungi (Mycena s.s.) driven by repeated elements and novel gene families across ecological guilds.</title>
        <authorList>
            <consortium name="Lawrence Berkeley National Laboratory"/>
            <person name="Harder C.B."/>
            <person name="Miyauchi S."/>
            <person name="Viragh M."/>
            <person name="Kuo A."/>
            <person name="Thoen E."/>
            <person name="Andreopoulos B."/>
            <person name="Lu D."/>
            <person name="Skrede I."/>
            <person name="Drula E."/>
            <person name="Henrissat B."/>
            <person name="Morin E."/>
            <person name="Kohler A."/>
            <person name="Barry K."/>
            <person name="LaButti K."/>
            <person name="Morin E."/>
            <person name="Salamov A."/>
            <person name="Lipzen A."/>
            <person name="Mereny Z."/>
            <person name="Hegedus B."/>
            <person name="Baldrian P."/>
            <person name="Stursova M."/>
            <person name="Weitz H."/>
            <person name="Taylor A."/>
            <person name="Grigoriev I.V."/>
            <person name="Nagy L.G."/>
            <person name="Martin F."/>
            <person name="Kauserud H."/>
        </authorList>
    </citation>
    <scope>NUCLEOTIDE SEQUENCE</scope>
    <source>
        <strain evidence="2">9284</strain>
    </source>
</reference>
<comment type="caution">
    <text evidence="2">The sequence shown here is derived from an EMBL/GenBank/DDBJ whole genome shotgun (WGS) entry which is preliminary data.</text>
</comment>
<evidence type="ECO:0000313" key="3">
    <source>
        <dbReference type="Proteomes" id="UP001221142"/>
    </source>
</evidence>
<protein>
    <submittedName>
        <fullName evidence="2">Uncharacterized protein</fullName>
    </submittedName>
</protein>
<proteinExistence type="predicted"/>
<evidence type="ECO:0000313" key="2">
    <source>
        <dbReference type="EMBL" id="KAJ7625722.1"/>
    </source>
</evidence>
<dbReference type="AlphaFoldDB" id="A0AAD7FKU8"/>
<feature type="coiled-coil region" evidence="1">
    <location>
        <begin position="315"/>
        <end position="398"/>
    </location>
</feature>
<evidence type="ECO:0000256" key="1">
    <source>
        <dbReference type="SAM" id="Coils"/>
    </source>
</evidence>
<dbReference type="EMBL" id="JARKIF010000012">
    <property type="protein sequence ID" value="KAJ7625722.1"/>
    <property type="molecule type" value="Genomic_DNA"/>
</dbReference>
<gene>
    <name evidence="2" type="ORF">FB45DRAFT_1084196</name>
</gene>
<accession>A0AAD7FKU8</accession>
<keyword evidence="3" id="KW-1185">Reference proteome</keyword>
<dbReference type="Proteomes" id="UP001221142">
    <property type="component" value="Unassembled WGS sequence"/>
</dbReference>
<keyword evidence="1" id="KW-0175">Coiled coil</keyword>
<name>A0AAD7FKU8_9AGAR</name>